<evidence type="ECO:0000313" key="2">
    <source>
        <dbReference type="EMBL" id="ABY23124.1"/>
    </source>
</evidence>
<dbReference type="AlphaFoldDB" id="A9WPL0"/>
<dbReference type="EMBL" id="CP000910">
    <property type="protein sequence ID" value="ABY23124.1"/>
    <property type="molecule type" value="Genomic_DNA"/>
</dbReference>
<dbReference type="STRING" id="288705.RSal33209_1387"/>
<evidence type="ECO:0000313" key="3">
    <source>
        <dbReference type="Proteomes" id="UP000002007"/>
    </source>
</evidence>
<organism evidence="2 3">
    <name type="scientific">Renibacterium salmoninarum (strain ATCC 33209 / DSM 20767 / JCM 11484 / NBRC 15589 / NCIMB 2235)</name>
    <dbReference type="NCBI Taxonomy" id="288705"/>
    <lineage>
        <taxon>Bacteria</taxon>
        <taxon>Bacillati</taxon>
        <taxon>Actinomycetota</taxon>
        <taxon>Actinomycetes</taxon>
        <taxon>Micrococcales</taxon>
        <taxon>Micrococcaceae</taxon>
        <taxon>Renibacterium</taxon>
    </lineage>
</organism>
<gene>
    <name evidence="2" type="ordered locus">RSal33209_1387</name>
</gene>
<feature type="domain" description="DUF4097" evidence="1">
    <location>
        <begin position="58"/>
        <end position="259"/>
    </location>
</feature>
<evidence type="ECO:0000259" key="1">
    <source>
        <dbReference type="Pfam" id="PF13349"/>
    </source>
</evidence>
<name>A9WPL0_RENSM</name>
<sequence length="268" mass="27866">MNDQHWSIESPQTLEIDDVTELKLNAVGGRFDVVVHDEPVTRLAIAEISGDSLEIHFSNGALQIKHGHHDASRWLAKNNPVESPNRLVITISVPATTAIDAGTVSGDGLVQGINGRVKVSLVSGSVISDSTQGSVAANTVSGEVIVRDHQGDLSLNSVSGEMTASGALSSVKTNTGTGDVTLDCLGPIQKISSNSVSGDLLIRLPQQLAVDLSATSVASNITINDESIRVLGNTKRSFGERSNGAVQINCVSVTGAISVVNQLSGVQN</sequence>
<dbReference type="Pfam" id="PF13349">
    <property type="entry name" value="DUF4097"/>
    <property type="match status" value="1"/>
</dbReference>
<dbReference type="InterPro" id="IPR025164">
    <property type="entry name" value="Toastrack_DUF4097"/>
</dbReference>
<dbReference type="Proteomes" id="UP000002007">
    <property type="component" value="Chromosome"/>
</dbReference>
<dbReference type="RefSeq" id="WP_012244805.1">
    <property type="nucleotide sequence ID" value="NC_010168.1"/>
</dbReference>
<keyword evidence="3" id="KW-1185">Reference proteome</keyword>
<accession>A9WPL0</accession>
<dbReference type="HOGENOM" id="CLU_058219_0_0_11"/>
<protein>
    <recommendedName>
        <fullName evidence="1">DUF4097 domain-containing protein</fullName>
    </recommendedName>
</protein>
<reference evidence="3" key="1">
    <citation type="journal article" date="2008" name="J. Bacteriol.">
        <title>Genome sequence of the fish pathogen Renibacterium salmoninarum suggests reductive evolution away from an environmental Arthrobacter ancestor.</title>
        <authorList>
            <person name="Wiens G.D."/>
            <person name="Rockey D.D."/>
            <person name="Wu Z."/>
            <person name="Chang J."/>
            <person name="Levy R."/>
            <person name="Crane S."/>
            <person name="Chen D.S."/>
            <person name="Capri G.R."/>
            <person name="Burnett J.R."/>
            <person name="Sudheesh P.S."/>
            <person name="Schipma M.J."/>
            <person name="Burd H."/>
            <person name="Bhattacharyya A."/>
            <person name="Rhodes L.D."/>
            <person name="Kaul R."/>
            <person name="Strom M.S."/>
        </authorList>
    </citation>
    <scope>NUCLEOTIDE SEQUENCE [LARGE SCALE GENOMIC DNA]</scope>
    <source>
        <strain evidence="3">ATCC 33209 / DSM 20767 / JCM 11484 / NBRC 15589 / NCIMB 2235</strain>
    </source>
</reference>
<dbReference type="eggNOG" id="COG3595">
    <property type="taxonomic scope" value="Bacteria"/>
</dbReference>
<proteinExistence type="predicted"/>
<dbReference type="KEGG" id="rsa:RSal33209_1387"/>